<dbReference type="RefSeq" id="WP_276778518.1">
    <property type="nucleotide sequence ID" value="NZ_CAJKKG010000005.1"/>
</dbReference>
<evidence type="ECO:0000313" key="2">
    <source>
        <dbReference type="Proteomes" id="UP001524473"/>
    </source>
</evidence>
<gene>
    <name evidence="1" type="ORF">NE695_08180</name>
</gene>
<name>A0ABT1RZ00_9FIRM</name>
<protein>
    <recommendedName>
        <fullName evidence="3">Shikimate kinase</fullName>
    </recommendedName>
</protein>
<evidence type="ECO:0000313" key="1">
    <source>
        <dbReference type="EMBL" id="MCQ4839891.1"/>
    </source>
</evidence>
<reference evidence="1 2" key="1">
    <citation type="submission" date="2022-06" db="EMBL/GenBank/DDBJ databases">
        <title>Isolation of gut microbiota from human fecal samples.</title>
        <authorList>
            <person name="Pamer E.G."/>
            <person name="Barat B."/>
            <person name="Waligurski E."/>
            <person name="Medina S."/>
            <person name="Paddock L."/>
            <person name="Mostad J."/>
        </authorList>
    </citation>
    <scope>NUCLEOTIDE SEQUENCE [LARGE SCALE GENOMIC DNA]</scope>
    <source>
        <strain evidence="1 2">DFI.9.73</strain>
    </source>
</reference>
<sequence>MKIGLESNLIRALLKNVYFITGTAYAGKSTMVRLLAEKYDGICCGENYHDALMGLIDREHQPNLSYFETMSGWQEFIGRTPEEYDAWITGCSEEAAGLELLQLIRLSVGEKKIFADTNIPLSVLREIGDYHRVAVLLSPQSMSVERFFDREDAEKQFLYRQIQQAPDPVQAMENYKNCLAEINSPAHYREYEESGFYTCLRREDSTIPEVLEKLERHFQLRQAG</sequence>
<keyword evidence="2" id="KW-1185">Reference proteome</keyword>
<dbReference type="Gene3D" id="3.40.50.300">
    <property type="entry name" value="P-loop containing nucleotide triphosphate hydrolases"/>
    <property type="match status" value="1"/>
</dbReference>
<dbReference type="Proteomes" id="UP001524473">
    <property type="component" value="Unassembled WGS sequence"/>
</dbReference>
<proteinExistence type="predicted"/>
<dbReference type="InterPro" id="IPR027417">
    <property type="entry name" value="P-loop_NTPase"/>
</dbReference>
<comment type="caution">
    <text evidence="1">The sequence shown here is derived from an EMBL/GenBank/DDBJ whole genome shotgun (WGS) entry which is preliminary data.</text>
</comment>
<dbReference type="EMBL" id="JANFZH010000016">
    <property type="protein sequence ID" value="MCQ4839891.1"/>
    <property type="molecule type" value="Genomic_DNA"/>
</dbReference>
<accession>A0ABT1RZ00</accession>
<organism evidence="1 2">
    <name type="scientific">Neglectibacter timonensis</name>
    <dbReference type="NCBI Taxonomy" id="1776382"/>
    <lineage>
        <taxon>Bacteria</taxon>
        <taxon>Bacillati</taxon>
        <taxon>Bacillota</taxon>
        <taxon>Clostridia</taxon>
        <taxon>Eubacteriales</taxon>
        <taxon>Oscillospiraceae</taxon>
        <taxon>Neglectibacter</taxon>
    </lineage>
</organism>
<evidence type="ECO:0008006" key="3">
    <source>
        <dbReference type="Google" id="ProtNLM"/>
    </source>
</evidence>